<reference evidence="8" key="1">
    <citation type="journal article" date="2020" name="Stud. Mycol.">
        <title>101 Dothideomycetes genomes: A test case for predicting lifestyles and emergence of pathogens.</title>
        <authorList>
            <person name="Haridas S."/>
            <person name="Albert R."/>
            <person name="Binder M."/>
            <person name="Bloem J."/>
            <person name="LaButti K."/>
            <person name="Salamov A."/>
            <person name="Andreopoulos B."/>
            <person name="Baker S."/>
            <person name="Barry K."/>
            <person name="Bills G."/>
            <person name="Bluhm B."/>
            <person name="Cannon C."/>
            <person name="Castanera R."/>
            <person name="Culley D."/>
            <person name="Daum C."/>
            <person name="Ezra D."/>
            <person name="Gonzalez J."/>
            <person name="Henrissat B."/>
            <person name="Kuo A."/>
            <person name="Liang C."/>
            <person name="Lipzen A."/>
            <person name="Lutzoni F."/>
            <person name="Magnuson J."/>
            <person name="Mondo S."/>
            <person name="Nolan M."/>
            <person name="Ohm R."/>
            <person name="Pangilinan J."/>
            <person name="Park H.-J."/>
            <person name="Ramirez L."/>
            <person name="Alfaro M."/>
            <person name="Sun H."/>
            <person name="Tritt A."/>
            <person name="Yoshinaga Y."/>
            <person name="Zwiers L.-H."/>
            <person name="Turgeon B."/>
            <person name="Goodwin S."/>
            <person name="Spatafora J."/>
            <person name="Crous P."/>
            <person name="Grigoriev I."/>
        </authorList>
    </citation>
    <scope>NUCLEOTIDE SEQUENCE [LARGE SCALE GENOMIC DNA]</scope>
    <source>
        <strain evidence="8">CBS 304.66</strain>
    </source>
</reference>
<proteinExistence type="predicted"/>
<dbReference type="InterPro" id="IPR036864">
    <property type="entry name" value="Zn2-C6_fun-type_DNA-bd_sf"/>
</dbReference>
<dbReference type="InterPro" id="IPR001138">
    <property type="entry name" value="Zn2Cys6_DnaBD"/>
</dbReference>
<dbReference type="PROSITE" id="PS50048">
    <property type="entry name" value="ZN2_CY6_FUNGAL_2"/>
    <property type="match status" value="1"/>
</dbReference>
<dbReference type="GO" id="GO:0005634">
    <property type="term" value="C:nucleus"/>
    <property type="evidence" value="ECO:0007669"/>
    <property type="project" value="UniProtKB-SubCell"/>
</dbReference>
<dbReference type="GO" id="GO:0003677">
    <property type="term" value="F:DNA binding"/>
    <property type="evidence" value="ECO:0007669"/>
    <property type="project" value="UniProtKB-KW"/>
</dbReference>
<protein>
    <recommendedName>
        <fullName evidence="6">Zn(2)-C6 fungal-type domain-containing protein</fullName>
    </recommendedName>
</protein>
<dbReference type="GO" id="GO:0000981">
    <property type="term" value="F:DNA-binding transcription factor activity, RNA polymerase II-specific"/>
    <property type="evidence" value="ECO:0007669"/>
    <property type="project" value="InterPro"/>
</dbReference>
<keyword evidence="2" id="KW-0479">Metal-binding</keyword>
<evidence type="ECO:0000313" key="8">
    <source>
        <dbReference type="Proteomes" id="UP000800093"/>
    </source>
</evidence>
<evidence type="ECO:0000313" key="7">
    <source>
        <dbReference type="EMBL" id="KAF2257930.1"/>
    </source>
</evidence>
<dbReference type="InterPro" id="IPR050987">
    <property type="entry name" value="AtrR-like"/>
</dbReference>
<evidence type="ECO:0000256" key="5">
    <source>
        <dbReference type="SAM" id="MobiDB-lite"/>
    </source>
</evidence>
<dbReference type="GO" id="GO:0008270">
    <property type="term" value="F:zinc ion binding"/>
    <property type="evidence" value="ECO:0007669"/>
    <property type="project" value="InterPro"/>
</dbReference>
<evidence type="ECO:0000256" key="1">
    <source>
        <dbReference type="ARBA" id="ARBA00004123"/>
    </source>
</evidence>
<comment type="subcellular location">
    <subcellularLocation>
        <location evidence="1">Nucleus</location>
    </subcellularLocation>
</comment>
<dbReference type="EMBL" id="ML986813">
    <property type="protein sequence ID" value="KAF2257930.1"/>
    <property type="molecule type" value="Genomic_DNA"/>
</dbReference>
<feature type="region of interest" description="Disordered" evidence="5">
    <location>
        <begin position="67"/>
        <end position="105"/>
    </location>
</feature>
<evidence type="ECO:0000256" key="4">
    <source>
        <dbReference type="ARBA" id="ARBA00023242"/>
    </source>
</evidence>
<keyword evidence="4" id="KW-0539">Nucleus</keyword>
<feature type="compositionally biased region" description="Pro residues" evidence="5">
    <location>
        <begin position="77"/>
        <end position="86"/>
    </location>
</feature>
<dbReference type="Proteomes" id="UP000800093">
    <property type="component" value="Unassembled WGS sequence"/>
</dbReference>
<keyword evidence="8" id="KW-1185">Reference proteome</keyword>
<dbReference type="PANTHER" id="PTHR46910:SF3">
    <property type="entry name" value="HALOTOLERANCE PROTEIN 9-RELATED"/>
    <property type="match status" value="1"/>
</dbReference>
<gene>
    <name evidence="7" type="ORF">CC78DRAFT_549523</name>
</gene>
<dbReference type="CDD" id="cd00067">
    <property type="entry name" value="GAL4"/>
    <property type="match status" value="1"/>
</dbReference>
<keyword evidence="3" id="KW-0238">DNA-binding</keyword>
<accession>A0A9P4JY17</accession>
<organism evidence="7 8">
    <name type="scientific">Lojkania enalia</name>
    <dbReference type="NCBI Taxonomy" id="147567"/>
    <lineage>
        <taxon>Eukaryota</taxon>
        <taxon>Fungi</taxon>
        <taxon>Dikarya</taxon>
        <taxon>Ascomycota</taxon>
        <taxon>Pezizomycotina</taxon>
        <taxon>Dothideomycetes</taxon>
        <taxon>Pleosporomycetidae</taxon>
        <taxon>Pleosporales</taxon>
        <taxon>Pleosporales incertae sedis</taxon>
        <taxon>Lojkania</taxon>
    </lineage>
</organism>
<dbReference type="AlphaFoldDB" id="A0A9P4JY17"/>
<name>A0A9P4JY17_9PLEO</name>
<dbReference type="Pfam" id="PF00172">
    <property type="entry name" value="Zn_clus"/>
    <property type="match status" value="1"/>
</dbReference>
<dbReference type="PANTHER" id="PTHR46910">
    <property type="entry name" value="TRANSCRIPTION FACTOR PDR1"/>
    <property type="match status" value="1"/>
</dbReference>
<dbReference type="PROSITE" id="PS00463">
    <property type="entry name" value="ZN2_CY6_FUNGAL_1"/>
    <property type="match status" value="1"/>
</dbReference>
<dbReference type="OrthoDB" id="39175at2759"/>
<dbReference type="SMART" id="SM00066">
    <property type="entry name" value="GAL4"/>
    <property type="match status" value="1"/>
</dbReference>
<evidence type="ECO:0000256" key="2">
    <source>
        <dbReference type="ARBA" id="ARBA00022723"/>
    </source>
</evidence>
<evidence type="ECO:0000259" key="6">
    <source>
        <dbReference type="PROSITE" id="PS50048"/>
    </source>
</evidence>
<dbReference type="SUPFAM" id="SSF57701">
    <property type="entry name" value="Zn2/Cys6 DNA-binding domain"/>
    <property type="match status" value="1"/>
</dbReference>
<evidence type="ECO:0000256" key="3">
    <source>
        <dbReference type="ARBA" id="ARBA00023125"/>
    </source>
</evidence>
<feature type="domain" description="Zn(2)-C6 fungal-type" evidence="6">
    <location>
        <begin position="8"/>
        <end position="38"/>
    </location>
</feature>
<comment type="caution">
    <text evidence="7">The sequence shown here is derived from an EMBL/GenBank/DDBJ whole genome shotgun (WGS) entry which is preliminary data.</text>
</comment>
<sequence length="695" mass="79505">MMNVSKLACLRCKHKKIKCDRGQPKCHQCVTAIADCTYVERRQRPRLGEAKVEVRNLNRRVEFLEKQLQSGDQAPPHASPSPPSSEVPPSVRIFPPGSPNTSFAAEDGRDTWIYRMATDAKRNFAKVNTQSLNTPADTPDSHIDNAMSALDAALEDLGKLRVRSGEGVPNRTSLKVSPDEARRCVDIFLELIDSMVVPALFTRGLDLHILRSLADIVESPYVAVDPGLRVLYYNALFYGLRHMHGQGTPLAWAAYLKILETVPSWLSSPTKTNLDGHTAALTCWTAINNLDYHLSWKFHCMSCQFLRMKGTDLLDSTPAKTQEEENKRNMLRGLYWEVLQTDLLFRVFYDKPPAIKWSPDKVKAPSLFSPGHFRPRKNQVIPLVIWIQLTILTVEMVDFLDSVTQEERGEGFYDRVDRFCLETEELLKEWDLEILMKSENESIKMRFLYGDHVMNAYAMIVGIRRLTRRPNSERPVDEVTLRAARKVNNLILYFNNVVPEPGAQKFEFVQFIRFYPFCAVFSLYEHILMCNDPEECENDITLLENIGIAMQQASTVQADFEPFSNIIRALNKLAKTMQDERQRTKSHTNINPQTFMLEYQQLGEPEVPRQQQGINLPQPANSIFGPTNDNDSRLRYFPDLFVSNMDGDFQPLGFVRAVENDFFGRNWHEGWWDMDGDLSGRLPVVPEYGGPEADN</sequence>
<dbReference type="CDD" id="cd12148">
    <property type="entry name" value="fungal_TF_MHR"/>
    <property type="match status" value="1"/>
</dbReference>
<dbReference type="Gene3D" id="4.10.240.10">
    <property type="entry name" value="Zn(2)-C6 fungal-type DNA-binding domain"/>
    <property type="match status" value="1"/>
</dbReference>